<comment type="similarity">
    <text evidence="1 2">Belongs to the Iojap/RsfS family.</text>
</comment>
<evidence type="ECO:0000256" key="1">
    <source>
        <dbReference type="ARBA" id="ARBA00010574"/>
    </source>
</evidence>
<evidence type="ECO:0000313" key="4">
    <source>
        <dbReference type="Proteomes" id="UP001237448"/>
    </source>
</evidence>
<reference evidence="3 4" key="1">
    <citation type="submission" date="2023-07" db="EMBL/GenBank/DDBJ databases">
        <title>Genomic Encyclopedia of Type Strains, Phase IV (KMG-IV): sequencing the most valuable type-strain genomes for metagenomic binning, comparative biology and taxonomic classification.</title>
        <authorList>
            <person name="Goeker M."/>
        </authorList>
    </citation>
    <scope>NUCLEOTIDE SEQUENCE [LARGE SCALE GENOMIC DNA]</scope>
    <source>
        <strain evidence="3 4">DSM 5896</strain>
    </source>
</reference>
<keyword evidence="2" id="KW-0810">Translation regulation</keyword>
<evidence type="ECO:0000313" key="3">
    <source>
        <dbReference type="EMBL" id="MDQ0396179.1"/>
    </source>
</evidence>
<keyword evidence="4" id="KW-1185">Reference proteome</keyword>
<keyword evidence="2" id="KW-0678">Repressor</keyword>
<dbReference type="Proteomes" id="UP001237448">
    <property type="component" value="Unassembled WGS sequence"/>
</dbReference>
<dbReference type="NCBIfam" id="TIGR00090">
    <property type="entry name" value="rsfS_iojap_ybeB"/>
    <property type="match status" value="1"/>
</dbReference>
<dbReference type="SUPFAM" id="SSF81301">
    <property type="entry name" value="Nucleotidyltransferase"/>
    <property type="match status" value="1"/>
</dbReference>
<keyword evidence="2" id="KW-0963">Cytoplasm</keyword>
<gene>
    <name evidence="2" type="primary">rsfS</name>
    <name evidence="3" type="ORF">J3R73_005971</name>
</gene>
<protein>
    <recommendedName>
        <fullName evidence="2">Ribosomal silencing factor RsfS</fullName>
    </recommendedName>
</protein>
<dbReference type="HAMAP" id="MF_01477">
    <property type="entry name" value="Iojap_RsfS"/>
    <property type="match status" value="1"/>
</dbReference>
<accession>A0ABU0FPZ0</accession>
<dbReference type="PANTHER" id="PTHR21043">
    <property type="entry name" value="IOJAP SUPERFAMILY ORTHOLOG"/>
    <property type="match status" value="1"/>
</dbReference>
<comment type="function">
    <text evidence="2">Functions as a ribosomal silencing factor. Interacts with ribosomal protein uL14 (rplN), blocking formation of intersubunit bridge B8. Prevents association of the 30S and 50S ribosomal subunits and the formation of functional ribosomes, thus repressing translation.</text>
</comment>
<proteinExistence type="inferred from homology"/>
<dbReference type="InterPro" id="IPR004394">
    <property type="entry name" value="Iojap/RsfS/C7orf30"/>
</dbReference>
<dbReference type="EMBL" id="JAUSVK010000001">
    <property type="protein sequence ID" value="MDQ0396179.1"/>
    <property type="molecule type" value="Genomic_DNA"/>
</dbReference>
<dbReference type="Gene3D" id="3.30.460.10">
    <property type="entry name" value="Beta Polymerase, domain 2"/>
    <property type="match status" value="1"/>
</dbReference>
<comment type="subunit">
    <text evidence="2">Interacts with ribosomal protein uL14 (rplN).</text>
</comment>
<dbReference type="InterPro" id="IPR043519">
    <property type="entry name" value="NT_sf"/>
</dbReference>
<comment type="caution">
    <text evidence="3">The sequence shown here is derived from an EMBL/GenBank/DDBJ whole genome shotgun (WGS) entry which is preliminary data.</text>
</comment>
<comment type="subcellular location">
    <subcellularLocation>
        <location evidence="2">Cytoplasm</location>
    </subcellularLocation>
</comment>
<evidence type="ECO:0000256" key="2">
    <source>
        <dbReference type="HAMAP-Rule" id="MF_01477"/>
    </source>
</evidence>
<organism evidence="3 4">
    <name type="scientific">Labrys monachus</name>
    <dbReference type="NCBI Taxonomy" id="217067"/>
    <lineage>
        <taxon>Bacteria</taxon>
        <taxon>Pseudomonadati</taxon>
        <taxon>Pseudomonadota</taxon>
        <taxon>Alphaproteobacteria</taxon>
        <taxon>Hyphomicrobiales</taxon>
        <taxon>Xanthobacteraceae</taxon>
        <taxon>Labrys</taxon>
    </lineage>
</organism>
<sequence length="166" mass="18848">MKRRHYLLILKRKWNSRRSADIDKHEGLPLTTMVRREADVIPLHPVSRASRPDAEDTVRLLLKSLDDMKAEEIVEIDLRGKSAIADAMIIATGRVARHVDAIADRAVKDLKAAGVHNIRIEGVPVCDWVLIDAGDVIVHIFRPEVRAFYNLEKMWSSARPNEIRSS</sequence>
<name>A0ABU0FPZ0_9HYPH</name>
<dbReference type="PANTHER" id="PTHR21043:SF0">
    <property type="entry name" value="MITOCHONDRIAL ASSEMBLY OF RIBOSOMAL LARGE SUBUNIT PROTEIN 1"/>
    <property type="match status" value="1"/>
</dbReference>
<dbReference type="Pfam" id="PF02410">
    <property type="entry name" value="RsfS"/>
    <property type="match status" value="1"/>
</dbReference>